<dbReference type="PROSITE" id="PS51379">
    <property type="entry name" value="4FE4S_FER_2"/>
    <property type="match status" value="2"/>
</dbReference>
<dbReference type="SUPFAM" id="SSF53323">
    <property type="entry name" value="Pyruvate-ferredoxin oxidoreductase, PFOR, domain III"/>
    <property type="match status" value="1"/>
</dbReference>
<keyword evidence="2 6" id="KW-0560">Oxidoreductase</keyword>
<dbReference type="Pfam" id="PF00037">
    <property type="entry name" value="Fer4"/>
    <property type="match status" value="1"/>
</dbReference>
<feature type="domain" description="4Fe-4S ferredoxin-type" evidence="5">
    <location>
        <begin position="233"/>
        <end position="262"/>
    </location>
</feature>
<feature type="domain" description="4Fe-4S ferredoxin-type" evidence="5">
    <location>
        <begin position="263"/>
        <end position="292"/>
    </location>
</feature>
<keyword evidence="1" id="KW-0479">Metal-binding</keyword>
<keyword evidence="3" id="KW-0408">Iron</keyword>
<evidence type="ECO:0000256" key="1">
    <source>
        <dbReference type="ARBA" id="ARBA00022723"/>
    </source>
</evidence>
<dbReference type="EMBL" id="LKAQ01000004">
    <property type="protein sequence ID" value="OIQ50529.1"/>
    <property type="molecule type" value="Genomic_DNA"/>
</dbReference>
<name>A0A1J5NFN7_9BACT</name>
<dbReference type="GO" id="GO:0016625">
    <property type="term" value="F:oxidoreductase activity, acting on the aldehyde or oxo group of donors, iron-sulfur protein as acceptor"/>
    <property type="evidence" value="ECO:0007669"/>
    <property type="project" value="InterPro"/>
</dbReference>
<keyword evidence="7" id="KW-1185">Reference proteome</keyword>
<dbReference type="Gene3D" id="3.30.70.20">
    <property type="match status" value="1"/>
</dbReference>
<sequence length="296" mass="32542">MSEIRLHGRGGQGTVMAAEMLANAFVLEGNYASVFPSFGIERRGSAVMAFVRYGDNPIREKTRVYHPEILLVLDPSLLEKPEIYKGFTKGGIIVSAGKHPETILNMGVEPSVIAMVDGMGIALEETGTNITNVIMLGAFAKATGLVSLDHVRTAVEGTFSGKLLAKNMVGLQRGFDETVLHQYDVERAAEKETYAFEEKITSCKEPEPMVFESSWSDCTDKVKIINTGEWRFKRPILDKDGCKQCGICAMYCPIGCISERPSGYFVPDFTYCKGCGVCANECPAHAIVMHFEEELQ</sequence>
<dbReference type="PANTHER" id="PTHR43366:SF1">
    <property type="entry name" value="PYRUVATE SYNTHASE SUBUNIT PORC"/>
    <property type="match status" value="1"/>
</dbReference>
<dbReference type="GO" id="GO:0051539">
    <property type="term" value="F:4 iron, 4 sulfur cluster binding"/>
    <property type="evidence" value="ECO:0007669"/>
    <property type="project" value="InterPro"/>
</dbReference>
<dbReference type="InterPro" id="IPR011894">
    <property type="entry name" value="PorC_KorC"/>
</dbReference>
<evidence type="ECO:0000259" key="5">
    <source>
        <dbReference type="PROSITE" id="PS51379"/>
    </source>
</evidence>
<evidence type="ECO:0000256" key="3">
    <source>
        <dbReference type="ARBA" id="ARBA00023004"/>
    </source>
</evidence>
<dbReference type="InterPro" id="IPR017896">
    <property type="entry name" value="4Fe4S_Fe-S-bd"/>
</dbReference>
<dbReference type="GO" id="GO:0047110">
    <property type="term" value="F:phenylglyoxylate dehydrogenase (acylating) activity"/>
    <property type="evidence" value="ECO:0007669"/>
    <property type="project" value="UniProtKB-EC"/>
</dbReference>
<dbReference type="InterPro" id="IPR017900">
    <property type="entry name" value="4Fe4S_Fe_S_CS"/>
</dbReference>
<dbReference type="EC" id="1.2.1.58" evidence="6"/>
<organism evidence="6 7">
    <name type="scientific">Pseudodesulfovibrio hydrargyri</name>
    <dbReference type="NCBI Taxonomy" id="2125990"/>
    <lineage>
        <taxon>Bacteria</taxon>
        <taxon>Pseudomonadati</taxon>
        <taxon>Thermodesulfobacteriota</taxon>
        <taxon>Desulfovibrionia</taxon>
        <taxon>Desulfovibrionales</taxon>
        <taxon>Desulfovibrionaceae</taxon>
    </lineage>
</organism>
<dbReference type="InterPro" id="IPR051626">
    <property type="entry name" value="Oxidoreductase_gamma_subunit"/>
</dbReference>
<evidence type="ECO:0000256" key="2">
    <source>
        <dbReference type="ARBA" id="ARBA00023002"/>
    </source>
</evidence>
<dbReference type="RefSeq" id="WP_071545961.1">
    <property type="nucleotide sequence ID" value="NZ_LKAQ01000004.1"/>
</dbReference>
<dbReference type="NCBIfam" id="TIGR02175">
    <property type="entry name" value="PorC_KorC"/>
    <property type="match status" value="1"/>
</dbReference>
<dbReference type="InterPro" id="IPR011898">
    <property type="entry name" value="PorD_KorD"/>
</dbReference>
<dbReference type="InterPro" id="IPR002869">
    <property type="entry name" value="Pyrv_flavodox_OxRed_cen"/>
</dbReference>
<accession>A0A1J5NFN7</accession>
<dbReference type="InterPro" id="IPR019752">
    <property type="entry name" value="Pyrv/ketoisovalerate_OxRed_cat"/>
</dbReference>
<dbReference type="AlphaFoldDB" id="A0A1J5NFN7"/>
<gene>
    <name evidence="6" type="primary">padE</name>
    <name evidence="6" type="ORF">BerOc1_02467</name>
</gene>
<dbReference type="Proteomes" id="UP000181901">
    <property type="component" value="Unassembled WGS sequence"/>
</dbReference>
<dbReference type="Pfam" id="PF01558">
    <property type="entry name" value="POR"/>
    <property type="match status" value="1"/>
</dbReference>
<dbReference type="Gene3D" id="3.40.920.10">
    <property type="entry name" value="Pyruvate-ferredoxin oxidoreductase, PFOR, domain III"/>
    <property type="match status" value="1"/>
</dbReference>
<keyword evidence="4" id="KW-0411">Iron-sulfur</keyword>
<dbReference type="OrthoDB" id="9794954at2"/>
<evidence type="ECO:0000313" key="7">
    <source>
        <dbReference type="Proteomes" id="UP000181901"/>
    </source>
</evidence>
<proteinExistence type="predicted"/>
<dbReference type="PROSITE" id="PS00198">
    <property type="entry name" value="4FE4S_FER_1"/>
    <property type="match status" value="1"/>
</dbReference>
<protein>
    <submittedName>
        <fullName evidence="6">NADH-dependent phenylglyoxylate dehydrogenase subunit gamma</fullName>
        <ecNumber evidence="6">1.2.1.58</ecNumber>
    </submittedName>
</protein>
<reference evidence="6 7" key="1">
    <citation type="submission" date="2015-09" db="EMBL/GenBank/DDBJ databases">
        <title>Genome of Desulfovibrio dechloracetivorans BerOc1, a mercury methylating strain isolated from highly hydrocarbons and metals contaminated coastal sediments.</title>
        <authorList>
            <person name="Goni Urriza M."/>
            <person name="Gassie C."/>
            <person name="Bouchez O."/>
            <person name="Klopp C."/>
            <person name="Ranchou-Peyruse A."/>
            <person name="Remy G."/>
        </authorList>
    </citation>
    <scope>NUCLEOTIDE SEQUENCE [LARGE SCALE GENOMIC DNA]</scope>
    <source>
        <strain evidence="6 7">BerOc1</strain>
    </source>
</reference>
<dbReference type="SUPFAM" id="SSF54862">
    <property type="entry name" value="4Fe-4S ferredoxins"/>
    <property type="match status" value="1"/>
</dbReference>
<evidence type="ECO:0000313" key="6">
    <source>
        <dbReference type="EMBL" id="OIQ50529.1"/>
    </source>
</evidence>
<dbReference type="GO" id="GO:0046872">
    <property type="term" value="F:metal ion binding"/>
    <property type="evidence" value="ECO:0007669"/>
    <property type="project" value="UniProtKB-KW"/>
</dbReference>
<dbReference type="NCBIfam" id="TIGR02179">
    <property type="entry name" value="PorD_KorD"/>
    <property type="match status" value="1"/>
</dbReference>
<dbReference type="PANTHER" id="PTHR43366">
    <property type="entry name" value="PYRUVATE SYNTHASE SUBUNIT PORC"/>
    <property type="match status" value="1"/>
</dbReference>
<comment type="caution">
    <text evidence="6">The sequence shown here is derived from an EMBL/GenBank/DDBJ whole genome shotgun (WGS) entry which is preliminary data.</text>
</comment>
<evidence type="ECO:0000256" key="4">
    <source>
        <dbReference type="ARBA" id="ARBA00023014"/>
    </source>
</evidence>